<feature type="compositionally biased region" description="Acidic residues" evidence="14">
    <location>
        <begin position="107"/>
        <end position="122"/>
    </location>
</feature>
<dbReference type="InterPro" id="IPR014849">
    <property type="entry name" value="EKC/KEOPS_Gon7"/>
</dbReference>
<proteinExistence type="inferred from homology"/>
<comment type="subcellular location">
    <subcellularLocation>
        <location evidence="2">Chromosome</location>
        <location evidence="2">Telomere</location>
    </subcellularLocation>
    <subcellularLocation>
        <location evidence="1">Nucleus</location>
    </subcellularLocation>
</comment>
<evidence type="ECO:0000256" key="10">
    <source>
        <dbReference type="ARBA" id="ARBA00023159"/>
    </source>
</evidence>
<evidence type="ECO:0000256" key="4">
    <source>
        <dbReference type="ARBA" id="ARBA00011534"/>
    </source>
</evidence>
<feature type="region of interest" description="Disordered" evidence="14">
    <location>
        <begin position="76"/>
        <end position="122"/>
    </location>
</feature>
<keyword evidence="16" id="KW-1185">Reference proteome</keyword>
<protein>
    <recommendedName>
        <fullName evidence="5">EKC/KEOPS complex subunit GON7</fullName>
    </recommendedName>
</protein>
<name>A0AAE0HXY4_9PEZI</name>
<comment type="caution">
    <text evidence="15">The sequence shown here is derived from an EMBL/GenBank/DDBJ whole genome shotgun (WGS) entry which is preliminary data.</text>
</comment>
<evidence type="ECO:0000256" key="6">
    <source>
        <dbReference type="ARBA" id="ARBA00022454"/>
    </source>
</evidence>
<keyword evidence="7" id="KW-0819">tRNA processing</keyword>
<evidence type="ECO:0000313" key="15">
    <source>
        <dbReference type="EMBL" id="KAK3314917.1"/>
    </source>
</evidence>
<evidence type="ECO:0000256" key="1">
    <source>
        <dbReference type="ARBA" id="ARBA00004123"/>
    </source>
</evidence>
<keyword evidence="6" id="KW-0158">Chromosome</keyword>
<dbReference type="EMBL" id="JAUEDM010000006">
    <property type="protein sequence ID" value="KAK3314917.1"/>
    <property type="molecule type" value="Genomic_DNA"/>
</dbReference>
<reference evidence="15" key="1">
    <citation type="journal article" date="2023" name="Mol. Phylogenet. Evol.">
        <title>Genome-scale phylogeny and comparative genomics of the fungal order Sordariales.</title>
        <authorList>
            <person name="Hensen N."/>
            <person name="Bonometti L."/>
            <person name="Westerberg I."/>
            <person name="Brannstrom I.O."/>
            <person name="Guillou S."/>
            <person name="Cros-Aarteil S."/>
            <person name="Calhoun S."/>
            <person name="Haridas S."/>
            <person name="Kuo A."/>
            <person name="Mondo S."/>
            <person name="Pangilinan J."/>
            <person name="Riley R."/>
            <person name="LaButti K."/>
            <person name="Andreopoulos B."/>
            <person name="Lipzen A."/>
            <person name="Chen C."/>
            <person name="Yan M."/>
            <person name="Daum C."/>
            <person name="Ng V."/>
            <person name="Clum A."/>
            <person name="Steindorff A."/>
            <person name="Ohm R.A."/>
            <person name="Martin F."/>
            <person name="Silar P."/>
            <person name="Natvig D.O."/>
            <person name="Lalanne C."/>
            <person name="Gautier V."/>
            <person name="Ament-Velasquez S.L."/>
            <person name="Kruys A."/>
            <person name="Hutchinson M.I."/>
            <person name="Powell A.J."/>
            <person name="Barry K."/>
            <person name="Miller A.N."/>
            <person name="Grigoriev I.V."/>
            <person name="Debuchy R."/>
            <person name="Gladieux P."/>
            <person name="Hiltunen Thoren M."/>
            <person name="Johannesson H."/>
        </authorList>
    </citation>
    <scope>NUCLEOTIDE SEQUENCE</scope>
    <source>
        <strain evidence="15">CBS 118394</strain>
    </source>
</reference>
<dbReference type="Proteomes" id="UP001283341">
    <property type="component" value="Unassembled WGS sequence"/>
</dbReference>
<evidence type="ECO:0000256" key="12">
    <source>
        <dbReference type="ARBA" id="ARBA00023242"/>
    </source>
</evidence>
<comment type="similarity">
    <text evidence="3">Belongs to the GON7 family.</text>
</comment>
<organism evidence="15 16">
    <name type="scientific">Apodospora peruviana</name>
    <dbReference type="NCBI Taxonomy" id="516989"/>
    <lineage>
        <taxon>Eukaryota</taxon>
        <taxon>Fungi</taxon>
        <taxon>Dikarya</taxon>
        <taxon>Ascomycota</taxon>
        <taxon>Pezizomycotina</taxon>
        <taxon>Sordariomycetes</taxon>
        <taxon>Sordariomycetidae</taxon>
        <taxon>Sordariales</taxon>
        <taxon>Lasiosphaeriaceae</taxon>
        <taxon>Apodospora</taxon>
    </lineage>
</organism>
<comment type="function">
    <text evidence="13">Component of the EKC/KEOPS complex that is required for the formation of a threonylcarbamoyl group on adenosine at position 37 (t(6)A37) in tRNAs that read codons beginning with adenine. The complex is probably involved in the transfer of the threonylcarbamoyl moiety of threonylcarbamoyl-AMP (TC-AMP) to the N6 group of A37. GON7 likely plays a supporting role to the catalytic subunit KAE1 in the complex. The EKC/KEOPS complex also promotes both telomere uncapping and telomere elongation. The complex is required for efficient recruitment of transcriptional coactivators.</text>
</comment>
<feature type="compositionally biased region" description="Polar residues" evidence="14">
    <location>
        <begin position="32"/>
        <end position="56"/>
    </location>
</feature>
<dbReference type="GO" id="GO:0000781">
    <property type="term" value="C:chromosome, telomeric region"/>
    <property type="evidence" value="ECO:0007669"/>
    <property type="project" value="UniProtKB-SubCell"/>
</dbReference>
<evidence type="ECO:0000256" key="14">
    <source>
        <dbReference type="SAM" id="MobiDB-lite"/>
    </source>
</evidence>
<evidence type="ECO:0000256" key="11">
    <source>
        <dbReference type="ARBA" id="ARBA00023163"/>
    </source>
</evidence>
<accession>A0AAE0HXY4</accession>
<feature type="region of interest" description="Disordered" evidence="14">
    <location>
        <begin position="32"/>
        <end position="61"/>
    </location>
</feature>
<evidence type="ECO:0000256" key="13">
    <source>
        <dbReference type="ARBA" id="ARBA00025393"/>
    </source>
</evidence>
<keyword evidence="8" id="KW-0779">Telomere</keyword>
<dbReference type="GO" id="GO:0008033">
    <property type="term" value="P:tRNA processing"/>
    <property type="evidence" value="ECO:0007669"/>
    <property type="project" value="UniProtKB-KW"/>
</dbReference>
<evidence type="ECO:0000256" key="7">
    <source>
        <dbReference type="ARBA" id="ARBA00022694"/>
    </source>
</evidence>
<comment type="subunit">
    <text evidence="4">Component of the EKC/KEOPS complex composed of at least BUD32, CGI121, GON7, KAE1 and PCC1; the whole complex dimerizes.</text>
</comment>
<dbReference type="GO" id="GO:0005634">
    <property type="term" value="C:nucleus"/>
    <property type="evidence" value="ECO:0007669"/>
    <property type="project" value="UniProtKB-SubCell"/>
</dbReference>
<dbReference type="Pfam" id="PF08738">
    <property type="entry name" value="Gon7"/>
    <property type="match status" value="1"/>
</dbReference>
<keyword evidence="10" id="KW-0010">Activator</keyword>
<evidence type="ECO:0000256" key="9">
    <source>
        <dbReference type="ARBA" id="ARBA00023015"/>
    </source>
</evidence>
<feature type="compositionally biased region" description="Basic and acidic residues" evidence="14">
    <location>
        <begin position="76"/>
        <end position="93"/>
    </location>
</feature>
<keyword evidence="9" id="KW-0805">Transcription regulation</keyword>
<reference evidence="15" key="2">
    <citation type="submission" date="2023-06" db="EMBL/GenBank/DDBJ databases">
        <authorList>
            <consortium name="Lawrence Berkeley National Laboratory"/>
            <person name="Haridas S."/>
            <person name="Hensen N."/>
            <person name="Bonometti L."/>
            <person name="Westerberg I."/>
            <person name="Brannstrom I.O."/>
            <person name="Guillou S."/>
            <person name="Cros-Aarteil S."/>
            <person name="Calhoun S."/>
            <person name="Kuo A."/>
            <person name="Mondo S."/>
            <person name="Pangilinan J."/>
            <person name="Riley R."/>
            <person name="Labutti K."/>
            <person name="Andreopoulos B."/>
            <person name="Lipzen A."/>
            <person name="Chen C."/>
            <person name="Yanf M."/>
            <person name="Daum C."/>
            <person name="Ng V."/>
            <person name="Clum A."/>
            <person name="Steindorff A."/>
            <person name="Ohm R."/>
            <person name="Martin F."/>
            <person name="Silar P."/>
            <person name="Natvig D."/>
            <person name="Lalanne C."/>
            <person name="Gautier V."/>
            <person name="Ament-Velasquez S.L."/>
            <person name="Kruys A."/>
            <person name="Hutchinson M.I."/>
            <person name="Powell A.J."/>
            <person name="Barry K."/>
            <person name="Miller A.N."/>
            <person name="Grigoriev I.V."/>
            <person name="Debuchy R."/>
            <person name="Gladieux P."/>
            <person name="Thoren M.H."/>
            <person name="Johannesson H."/>
        </authorList>
    </citation>
    <scope>NUCLEOTIDE SEQUENCE</scope>
    <source>
        <strain evidence="15">CBS 118394</strain>
    </source>
</reference>
<sequence length="122" mass="13339">MTSQQPQAANGQSVAAVDKSSTMLSATYISSSGQNAPFSVSQQLSLPTAQPPTTQEQKSRYLRGLRTAEAFVQEQINKELTQRMEEDKARAEPSEGGSRAKRKAVDDEAEEENYGEEVVVED</sequence>
<dbReference type="AlphaFoldDB" id="A0AAE0HXY4"/>
<evidence type="ECO:0000256" key="5">
    <source>
        <dbReference type="ARBA" id="ARBA00019746"/>
    </source>
</evidence>
<evidence type="ECO:0000256" key="3">
    <source>
        <dbReference type="ARBA" id="ARBA00008529"/>
    </source>
</evidence>
<keyword evidence="11" id="KW-0804">Transcription</keyword>
<evidence type="ECO:0000313" key="16">
    <source>
        <dbReference type="Proteomes" id="UP001283341"/>
    </source>
</evidence>
<evidence type="ECO:0000256" key="8">
    <source>
        <dbReference type="ARBA" id="ARBA00022895"/>
    </source>
</evidence>
<evidence type="ECO:0000256" key="2">
    <source>
        <dbReference type="ARBA" id="ARBA00004574"/>
    </source>
</evidence>
<gene>
    <name evidence="15" type="ORF">B0H66DRAFT_325997</name>
</gene>
<keyword evidence="12" id="KW-0539">Nucleus</keyword>